<evidence type="ECO:0000313" key="2">
    <source>
        <dbReference type="EMBL" id="OJJ45272.1"/>
    </source>
</evidence>
<name>A0A1L9SDQ5_9EURO</name>
<feature type="compositionally biased region" description="Basic residues" evidence="1">
    <location>
        <begin position="51"/>
        <end position="64"/>
    </location>
</feature>
<dbReference type="VEuPathDB" id="FungiDB:ASPZODRAFT_17491"/>
<gene>
    <name evidence="2" type="ORF">ASPZODRAFT_17491</name>
</gene>
<organism evidence="2 3">
    <name type="scientific">Penicilliopsis zonata CBS 506.65</name>
    <dbReference type="NCBI Taxonomy" id="1073090"/>
    <lineage>
        <taxon>Eukaryota</taxon>
        <taxon>Fungi</taxon>
        <taxon>Dikarya</taxon>
        <taxon>Ascomycota</taxon>
        <taxon>Pezizomycotina</taxon>
        <taxon>Eurotiomycetes</taxon>
        <taxon>Eurotiomycetidae</taxon>
        <taxon>Eurotiales</taxon>
        <taxon>Aspergillaceae</taxon>
        <taxon>Penicilliopsis</taxon>
    </lineage>
</organism>
<dbReference type="AlphaFoldDB" id="A0A1L9SDQ5"/>
<dbReference type="RefSeq" id="XP_022579782.1">
    <property type="nucleotide sequence ID" value="XM_022727037.1"/>
</dbReference>
<protein>
    <submittedName>
        <fullName evidence="2">Uncharacterized protein</fullName>
    </submittedName>
</protein>
<evidence type="ECO:0000313" key="3">
    <source>
        <dbReference type="Proteomes" id="UP000184188"/>
    </source>
</evidence>
<proteinExistence type="predicted"/>
<evidence type="ECO:0000256" key="1">
    <source>
        <dbReference type="SAM" id="MobiDB-lite"/>
    </source>
</evidence>
<dbReference type="EMBL" id="KV878345">
    <property type="protein sequence ID" value="OJJ45272.1"/>
    <property type="molecule type" value="Genomic_DNA"/>
</dbReference>
<sequence>MPMTWDSTADAKLLLAILDQMRTSQMKLDYKEIAAYMGPAEGDEKPVPAPPKRKPGRPPKAAKKVKAEEDEE</sequence>
<dbReference type="GeneID" id="34613501"/>
<feature type="region of interest" description="Disordered" evidence="1">
    <location>
        <begin position="39"/>
        <end position="72"/>
    </location>
</feature>
<dbReference type="OrthoDB" id="5418867at2759"/>
<keyword evidence="3" id="KW-1185">Reference proteome</keyword>
<reference evidence="3" key="1">
    <citation type="journal article" date="2017" name="Genome Biol.">
        <title>Comparative genomics reveals high biological diversity and specific adaptations in the industrially and medically important fungal genus Aspergillus.</title>
        <authorList>
            <person name="de Vries R.P."/>
            <person name="Riley R."/>
            <person name="Wiebenga A."/>
            <person name="Aguilar-Osorio G."/>
            <person name="Amillis S."/>
            <person name="Uchima C.A."/>
            <person name="Anderluh G."/>
            <person name="Asadollahi M."/>
            <person name="Askin M."/>
            <person name="Barry K."/>
            <person name="Battaglia E."/>
            <person name="Bayram O."/>
            <person name="Benocci T."/>
            <person name="Braus-Stromeyer S.A."/>
            <person name="Caldana C."/>
            <person name="Canovas D."/>
            <person name="Cerqueira G.C."/>
            <person name="Chen F."/>
            <person name="Chen W."/>
            <person name="Choi C."/>
            <person name="Clum A."/>
            <person name="Dos Santos R.A."/>
            <person name="Damasio A.R."/>
            <person name="Diallinas G."/>
            <person name="Emri T."/>
            <person name="Fekete E."/>
            <person name="Flipphi M."/>
            <person name="Freyberg S."/>
            <person name="Gallo A."/>
            <person name="Gournas C."/>
            <person name="Habgood R."/>
            <person name="Hainaut M."/>
            <person name="Harispe M.L."/>
            <person name="Henrissat B."/>
            <person name="Hilden K.S."/>
            <person name="Hope R."/>
            <person name="Hossain A."/>
            <person name="Karabika E."/>
            <person name="Karaffa L."/>
            <person name="Karanyi Z."/>
            <person name="Krasevec N."/>
            <person name="Kuo A."/>
            <person name="Kusch H."/>
            <person name="LaButti K."/>
            <person name="Lagendijk E.L."/>
            <person name="Lapidus A."/>
            <person name="Levasseur A."/>
            <person name="Lindquist E."/>
            <person name="Lipzen A."/>
            <person name="Logrieco A.F."/>
            <person name="MacCabe A."/>
            <person name="Maekelae M.R."/>
            <person name="Malavazi I."/>
            <person name="Melin P."/>
            <person name="Meyer V."/>
            <person name="Mielnichuk N."/>
            <person name="Miskei M."/>
            <person name="Molnar A.P."/>
            <person name="Mule G."/>
            <person name="Ngan C.Y."/>
            <person name="Orejas M."/>
            <person name="Orosz E."/>
            <person name="Ouedraogo J.P."/>
            <person name="Overkamp K.M."/>
            <person name="Park H.-S."/>
            <person name="Perrone G."/>
            <person name="Piumi F."/>
            <person name="Punt P.J."/>
            <person name="Ram A.F."/>
            <person name="Ramon A."/>
            <person name="Rauscher S."/>
            <person name="Record E."/>
            <person name="Riano-Pachon D.M."/>
            <person name="Robert V."/>
            <person name="Roehrig J."/>
            <person name="Ruller R."/>
            <person name="Salamov A."/>
            <person name="Salih N.S."/>
            <person name="Samson R.A."/>
            <person name="Sandor E."/>
            <person name="Sanguinetti M."/>
            <person name="Schuetze T."/>
            <person name="Sepcic K."/>
            <person name="Shelest E."/>
            <person name="Sherlock G."/>
            <person name="Sophianopoulou V."/>
            <person name="Squina F.M."/>
            <person name="Sun H."/>
            <person name="Susca A."/>
            <person name="Todd R.B."/>
            <person name="Tsang A."/>
            <person name="Unkles S.E."/>
            <person name="van de Wiele N."/>
            <person name="van Rossen-Uffink D."/>
            <person name="Oliveira J.V."/>
            <person name="Vesth T.C."/>
            <person name="Visser J."/>
            <person name="Yu J.-H."/>
            <person name="Zhou M."/>
            <person name="Andersen M.R."/>
            <person name="Archer D.B."/>
            <person name="Baker S.E."/>
            <person name="Benoit I."/>
            <person name="Brakhage A.A."/>
            <person name="Braus G.H."/>
            <person name="Fischer R."/>
            <person name="Frisvad J.C."/>
            <person name="Goldman G.H."/>
            <person name="Houbraken J."/>
            <person name="Oakley B."/>
            <person name="Pocsi I."/>
            <person name="Scazzocchio C."/>
            <person name="Seiboth B."/>
            <person name="vanKuyk P.A."/>
            <person name="Wortman J."/>
            <person name="Dyer P.S."/>
            <person name="Grigoriev I.V."/>
        </authorList>
    </citation>
    <scope>NUCLEOTIDE SEQUENCE [LARGE SCALE GENOMIC DNA]</scope>
    <source>
        <strain evidence="3">CBS 506.65</strain>
    </source>
</reference>
<dbReference type="Proteomes" id="UP000184188">
    <property type="component" value="Unassembled WGS sequence"/>
</dbReference>
<accession>A0A1L9SDQ5</accession>